<comment type="similarity">
    <text evidence="1">Belongs to the 3-beta-HSD family.</text>
</comment>
<dbReference type="STRING" id="1388766.A0A017SQZ0"/>
<dbReference type="PANTHER" id="PTHR43245">
    <property type="entry name" value="BIFUNCTIONAL POLYMYXIN RESISTANCE PROTEIN ARNA"/>
    <property type="match status" value="1"/>
</dbReference>
<dbReference type="InterPro" id="IPR036291">
    <property type="entry name" value="NAD(P)-bd_dom_sf"/>
</dbReference>
<accession>A0A017SQZ0</accession>
<evidence type="ECO:0000256" key="1">
    <source>
        <dbReference type="ARBA" id="ARBA00009219"/>
    </source>
</evidence>
<gene>
    <name evidence="4" type="ORF">EURHEDRAFT_407358</name>
</gene>
<dbReference type="SUPFAM" id="SSF51735">
    <property type="entry name" value="NAD(P)-binding Rossmann-fold domains"/>
    <property type="match status" value="1"/>
</dbReference>
<keyword evidence="5" id="KW-1185">Reference proteome</keyword>
<dbReference type="GO" id="GO:0016853">
    <property type="term" value="F:isomerase activity"/>
    <property type="evidence" value="ECO:0007669"/>
    <property type="project" value="UniProtKB-KW"/>
</dbReference>
<feature type="domain" description="3-beta hydroxysteroid dehydrogenase/isomerase" evidence="3">
    <location>
        <begin position="71"/>
        <end position="196"/>
    </location>
</feature>
<dbReference type="Proteomes" id="UP000019804">
    <property type="component" value="Unassembled WGS sequence"/>
</dbReference>
<dbReference type="Gene3D" id="3.40.50.720">
    <property type="entry name" value="NAD(P)-binding Rossmann-like Domain"/>
    <property type="match status" value="1"/>
</dbReference>
<evidence type="ECO:0000256" key="2">
    <source>
        <dbReference type="ARBA" id="ARBA00023002"/>
    </source>
</evidence>
<dbReference type="InterPro" id="IPR050177">
    <property type="entry name" value="Lipid_A_modif_metabolic_enz"/>
</dbReference>
<evidence type="ECO:0000313" key="5">
    <source>
        <dbReference type="Proteomes" id="UP000019804"/>
    </source>
</evidence>
<dbReference type="AlphaFoldDB" id="A0A017SQZ0"/>
<keyword evidence="2" id="KW-0560">Oxidoreductase</keyword>
<evidence type="ECO:0000259" key="3">
    <source>
        <dbReference type="Pfam" id="PF01073"/>
    </source>
</evidence>
<dbReference type="GO" id="GO:0016616">
    <property type="term" value="F:oxidoreductase activity, acting on the CH-OH group of donors, NAD or NADP as acceptor"/>
    <property type="evidence" value="ECO:0007669"/>
    <property type="project" value="InterPro"/>
</dbReference>
<sequence length="458" mass="50254">MFLIVVAIVALILALYLYHVNRGMTLVPDEALKFSPHRWTAEEVRKAYERNTDTSVDVTQHLPPRQNRRYVVVGGSGLVGNWIVTHLLARGETPAAIRILDLQAPRQQALDQGAAFIKTNITDKIAVFNAFTQSWPSKDIEQLPLTVYHTAAVIRPAERHKALLHLCTTVNVDGTRNVLEAANATGASCFIATSSGSAGLRRASFWIPPWISTPKRLVQVLSVKAGDQPKEHDQFFGNYAASKYQAENLVRAADGVESGLRTGCIRPANGIYGIGADGSGSIIGLYLRSGGNPTWTAPIIQNFVNAENVSIAHLLYEQQLVSPISEDIDIGGQYFVVTDPNPPVTFSDVYLLLTTLSKTPMNFTYVSAVPLFLISYAVELYALIHYRYLSWLLPSLSWDLAQLQPALFSVSNVHTIADDSHARLKPEQGGLGYSAPINTLDGMCKEVEAWNRNVAKDA</sequence>
<dbReference type="HOGENOM" id="CLU_045580_1_0_1"/>
<protein>
    <submittedName>
        <fullName evidence="4">Putative 3-beta hydroxysteroid dehydrogenase/isomerase family protein</fullName>
    </submittedName>
</protein>
<dbReference type="OrthoDB" id="10058185at2759"/>
<proteinExistence type="inferred from homology"/>
<dbReference type="PANTHER" id="PTHR43245:SF51">
    <property type="entry name" value="SHORT CHAIN DEHYDROGENASE_REDUCTASE FAMILY 42E, MEMBER 2"/>
    <property type="match status" value="1"/>
</dbReference>
<dbReference type="EMBL" id="KK088411">
    <property type="protein sequence ID" value="EYE99398.1"/>
    <property type="molecule type" value="Genomic_DNA"/>
</dbReference>
<evidence type="ECO:0000313" key="4">
    <source>
        <dbReference type="EMBL" id="EYE99398.1"/>
    </source>
</evidence>
<dbReference type="Pfam" id="PF01073">
    <property type="entry name" value="3Beta_HSD"/>
    <property type="match status" value="2"/>
</dbReference>
<dbReference type="GO" id="GO:0006694">
    <property type="term" value="P:steroid biosynthetic process"/>
    <property type="evidence" value="ECO:0007669"/>
    <property type="project" value="InterPro"/>
</dbReference>
<feature type="domain" description="3-beta hydroxysteroid dehydrogenase/isomerase" evidence="3">
    <location>
        <begin position="227"/>
        <end position="353"/>
    </location>
</feature>
<dbReference type="InterPro" id="IPR002225">
    <property type="entry name" value="3Beta_OHSteriod_DH/Estase"/>
</dbReference>
<dbReference type="GeneID" id="63695652"/>
<reference evidence="5" key="1">
    <citation type="journal article" date="2014" name="Nat. Commun.">
        <title>Genomic adaptations of the halophilic Dead Sea filamentous fungus Eurotium rubrum.</title>
        <authorList>
            <person name="Kis-Papo T."/>
            <person name="Weig A.R."/>
            <person name="Riley R."/>
            <person name="Persoh D."/>
            <person name="Salamov A."/>
            <person name="Sun H."/>
            <person name="Lipzen A."/>
            <person name="Wasser S.P."/>
            <person name="Rambold G."/>
            <person name="Grigoriev I.V."/>
            <person name="Nevo E."/>
        </authorList>
    </citation>
    <scope>NUCLEOTIDE SEQUENCE [LARGE SCALE GENOMIC DNA]</scope>
    <source>
        <strain evidence="5">CBS 135680</strain>
    </source>
</reference>
<name>A0A017SQZ0_ASPRC</name>
<dbReference type="RefSeq" id="XP_040643086.1">
    <property type="nucleotide sequence ID" value="XM_040780528.1"/>
</dbReference>
<keyword evidence="4" id="KW-0413">Isomerase</keyword>
<organism evidence="4 5">
    <name type="scientific">Aspergillus ruber (strain CBS 135680)</name>
    <dbReference type="NCBI Taxonomy" id="1388766"/>
    <lineage>
        <taxon>Eukaryota</taxon>
        <taxon>Fungi</taxon>
        <taxon>Dikarya</taxon>
        <taxon>Ascomycota</taxon>
        <taxon>Pezizomycotina</taxon>
        <taxon>Eurotiomycetes</taxon>
        <taxon>Eurotiomycetidae</taxon>
        <taxon>Eurotiales</taxon>
        <taxon>Aspergillaceae</taxon>
        <taxon>Aspergillus</taxon>
        <taxon>Aspergillus subgen. Aspergillus</taxon>
    </lineage>
</organism>